<proteinExistence type="predicted"/>
<evidence type="ECO:0008006" key="3">
    <source>
        <dbReference type="Google" id="ProtNLM"/>
    </source>
</evidence>
<accession>A0ABT3G9T0</accession>
<dbReference type="InterPro" id="IPR015943">
    <property type="entry name" value="WD40/YVTN_repeat-like_dom_sf"/>
</dbReference>
<dbReference type="EMBL" id="JAPDDR010000016">
    <property type="protein sequence ID" value="MCW1916560.1"/>
    <property type="molecule type" value="Genomic_DNA"/>
</dbReference>
<keyword evidence="2" id="KW-1185">Reference proteome</keyword>
<evidence type="ECO:0000313" key="2">
    <source>
        <dbReference type="Proteomes" id="UP001165653"/>
    </source>
</evidence>
<gene>
    <name evidence="1" type="ORF">OJ996_23435</name>
</gene>
<dbReference type="Proteomes" id="UP001165653">
    <property type="component" value="Unassembled WGS sequence"/>
</dbReference>
<organism evidence="1 2">
    <name type="scientific">Luteolibacter rhizosphaerae</name>
    <dbReference type="NCBI Taxonomy" id="2989719"/>
    <lineage>
        <taxon>Bacteria</taxon>
        <taxon>Pseudomonadati</taxon>
        <taxon>Verrucomicrobiota</taxon>
        <taxon>Verrucomicrobiia</taxon>
        <taxon>Verrucomicrobiales</taxon>
        <taxon>Verrucomicrobiaceae</taxon>
        <taxon>Luteolibacter</taxon>
    </lineage>
</organism>
<evidence type="ECO:0000313" key="1">
    <source>
        <dbReference type="EMBL" id="MCW1916560.1"/>
    </source>
</evidence>
<dbReference type="Gene3D" id="2.130.10.10">
    <property type="entry name" value="YVTN repeat-like/Quinoprotein amine dehydrogenase"/>
    <property type="match status" value="1"/>
</dbReference>
<reference evidence="1" key="1">
    <citation type="submission" date="2022-10" db="EMBL/GenBank/DDBJ databases">
        <title>Luteolibacter sp. GHJ8, whole genome shotgun sequencing project.</title>
        <authorList>
            <person name="Zhao G."/>
            <person name="Shen L."/>
        </authorList>
    </citation>
    <scope>NUCLEOTIDE SEQUENCE</scope>
    <source>
        <strain evidence="1">GHJ8</strain>
    </source>
</reference>
<dbReference type="InterPro" id="IPR011047">
    <property type="entry name" value="Quinoprotein_ADH-like_sf"/>
</dbReference>
<dbReference type="RefSeq" id="WP_264516139.1">
    <property type="nucleotide sequence ID" value="NZ_JAPDDR010000016.1"/>
</dbReference>
<name>A0ABT3G9T0_9BACT</name>
<sequence length="368" mass="40798">MKALWISLLALVLVMPAFGTSIIFPTFSTPVMAGDTLVVVSPDRMAFIGLSKSGKKMWTQPLSTKGSLIEHGSGRTLLVQGSSVSSLNPKDGTIKPLFDSDPKVEWMKYSPEADLFWGRLLGDEPGLALFDGDTHTCLAKEVSGETVAYADAGLVVIAKGLRKPVRGGHTFSKGWIEGFDRKAMKRIWSAPFEKEPSPYHFVVRCGGYVVCEDGRELMVIDVKSGELRRRPAAMPEDALGPKGLRDENGDLVYLTTVMNMSNFHESEQTLYRLRLPHLEVLEKKVMKVIEAVTSEKAGDLLITDALYRTACFRPDGSKLWEHFQMHRTPVIDGVIYFSDYKEGVARMGALDVSTGDQTIFISEKVEMR</sequence>
<comment type="caution">
    <text evidence="1">The sequence shown here is derived from an EMBL/GenBank/DDBJ whole genome shotgun (WGS) entry which is preliminary data.</text>
</comment>
<dbReference type="SUPFAM" id="SSF50998">
    <property type="entry name" value="Quinoprotein alcohol dehydrogenase-like"/>
    <property type="match status" value="1"/>
</dbReference>
<protein>
    <recommendedName>
        <fullName evidence="3">Pyrroloquinoline-quinone binding quinoprotein</fullName>
    </recommendedName>
</protein>